<keyword evidence="2" id="KW-1185">Reference proteome</keyword>
<protein>
    <submittedName>
        <fullName evidence="1">Uncharacterized protein</fullName>
    </submittedName>
</protein>
<accession>A0ABV9N3L3</accession>
<name>A0ABV9N3L3_9FLAO</name>
<proteinExistence type="predicted"/>
<comment type="caution">
    <text evidence="1">The sequence shown here is derived from an EMBL/GenBank/DDBJ whole genome shotgun (WGS) entry which is preliminary data.</text>
</comment>
<dbReference type="Proteomes" id="UP001595953">
    <property type="component" value="Unassembled WGS sequence"/>
</dbReference>
<gene>
    <name evidence="1" type="ORF">ACFO5O_07650</name>
</gene>
<dbReference type="RefSeq" id="WP_387962499.1">
    <property type="nucleotide sequence ID" value="NZ_JBHSGP010000013.1"/>
</dbReference>
<organism evidence="1 2">
    <name type="scientific">Geojedonia litorea</name>
    <dbReference type="NCBI Taxonomy" id="1268269"/>
    <lineage>
        <taxon>Bacteria</taxon>
        <taxon>Pseudomonadati</taxon>
        <taxon>Bacteroidota</taxon>
        <taxon>Flavobacteriia</taxon>
        <taxon>Flavobacteriales</taxon>
        <taxon>Flavobacteriaceae</taxon>
        <taxon>Geojedonia</taxon>
    </lineage>
</organism>
<evidence type="ECO:0000313" key="2">
    <source>
        <dbReference type="Proteomes" id="UP001595953"/>
    </source>
</evidence>
<reference evidence="2" key="1">
    <citation type="journal article" date="2019" name="Int. J. Syst. Evol. Microbiol.">
        <title>The Global Catalogue of Microorganisms (GCM) 10K type strain sequencing project: providing services to taxonomists for standard genome sequencing and annotation.</title>
        <authorList>
            <consortium name="The Broad Institute Genomics Platform"/>
            <consortium name="The Broad Institute Genome Sequencing Center for Infectious Disease"/>
            <person name="Wu L."/>
            <person name="Ma J."/>
        </authorList>
    </citation>
    <scope>NUCLEOTIDE SEQUENCE [LARGE SCALE GENOMIC DNA]</scope>
    <source>
        <strain evidence="2">CCUG 63682</strain>
    </source>
</reference>
<dbReference type="EMBL" id="JBHSGP010000013">
    <property type="protein sequence ID" value="MFC4722190.1"/>
    <property type="molecule type" value="Genomic_DNA"/>
</dbReference>
<sequence length="110" mass="11639">MPAITITASNSSTGTLTLSDNGSTVANRGQIVTWIIGPNSGVSSITAINHDTNSSDVFDPDPAPVGGNSRNWQGTINPNLAVPAFEDYYIQWTDSSGNSHTYDPRISVNQ</sequence>
<evidence type="ECO:0000313" key="1">
    <source>
        <dbReference type="EMBL" id="MFC4722190.1"/>
    </source>
</evidence>